<feature type="compositionally biased region" description="Basic and acidic residues" evidence="4">
    <location>
        <begin position="124"/>
        <end position="148"/>
    </location>
</feature>
<reference evidence="6" key="1">
    <citation type="submission" date="2020-10" db="EMBL/GenBank/DDBJ databases">
        <title>High-Quality Genome Resource of Clonostachys rosea strain S41 by Oxford Nanopore Long-Read Sequencing.</title>
        <authorList>
            <person name="Wang H."/>
        </authorList>
    </citation>
    <scope>NUCLEOTIDE SEQUENCE</scope>
    <source>
        <strain evidence="6">S41</strain>
    </source>
</reference>
<dbReference type="Pfam" id="PF00004">
    <property type="entry name" value="AAA"/>
    <property type="match status" value="2"/>
</dbReference>
<dbReference type="InterPro" id="IPR050773">
    <property type="entry name" value="CbxX/CfxQ_RuBisCO_ESX"/>
</dbReference>
<dbReference type="InterPro" id="IPR003593">
    <property type="entry name" value="AAA+_ATPase"/>
</dbReference>
<protein>
    <recommendedName>
        <fullName evidence="5">AAA+ ATPase domain-containing protein</fullName>
    </recommendedName>
</protein>
<feature type="compositionally biased region" description="Basic and acidic residues" evidence="4">
    <location>
        <begin position="194"/>
        <end position="211"/>
    </location>
</feature>
<comment type="caution">
    <text evidence="6">The sequence shown here is derived from an EMBL/GenBank/DDBJ whole genome shotgun (WGS) entry which is preliminary data.</text>
</comment>
<comment type="similarity">
    <text evidence="1">Belongs to the CbxX/CfxQ family.</text>
</comment>
<gene>
    <name evidence="6" type="ORF">IM811_017967</name>
</gene>
<dbReference type="EMBL" id="JADCTT010000009">
    <property type="protein sequence ID" value="KAF9748462.1"/>
    <property type="molecule type" value="Genomic_DNA"/>
</dbReference>
<dbReference type="CDD" id="cd00009">
    <property type="entry name" value="AAA"/>
    <property type="match status" value="2"/>
</dbReference>
<dbReference type="AlphaFoldDB" id="A0A8H7KD10"/>
<dbReference type="InterPro" id="IPR003959">
    <property type="entry name" value="ATPase_AAA_core"/>
</dbReference>
<keyword evidence="2" id="KW-0547">Nucleotide-binding</keyword>
<dbReference type="GO" id="GO:0005524">
    <property type="term" value="F:ATP binding"/>
    <property type="evidence" value="ECO:0007669"/>
    <property type="project" value="UniProtKB-KW"/>
</dbReference>
<dbReference type="GO" id="GO:0016887">
    <property type="term" value="F:ATP hydrolysis activity"/>
    <property type="evidence" value="ECO:0007669"/>
    <property type="project" value="InterPro"/>
</dbReference>
<evidence type="ECO:0000256" key="1">
    <source>
        <dbReference type="ARBA" id="ARBA00010378"/>
    </source>
</evidence>
<organism evidence="6 7">
    <name type="scientific">Bionectria ochroleuca</name>
    <name type="common">Gliocladium roseum</name>
    <dbReference type="NCBI Taxonomy" id="29856"/>
    <lineage>
        <taxon>Eukaryota</taxon>
        <taxon>Fungi</taxon>
        <taxon>Dikarya</taxon>
        <taxon>Ascomycota</taxon>
        <taxon>Pezizomycotina</taxon>
        <taxon>Sordariomycetes</taxon>
        <taxon>Hypocreomycetidae</taxon>
        <taxon>Hypocreales</taxon>
        <taxon>Bionectriaceae</taxon>
        <taxon>Clonostachys</taxon>
    </lineage>
</organism>
<dbReference type="PRINTS" id="PR00819">
    <property type="entry name" value="CBXCFQXSUPER"/>
</dbReference>
<evidence type="ECO:0000256" key="4">
    <source>
        <dbReference type="SAM" id="MobiDB-lite"/>
    </source>
</evidence>
<dbReference type="Gene3D" id="3.40.50.300">
    <property type="entry name" value="P-loop containing nucleotide triphosphate hydrolases"/>
    <property type="match status" value="2"/>
</dbReference>
<feature type="domain" description="AAA+ ATPase" evidence="5">
    <location>
        <begin position="527"/>
        <end position="667"/>
    </location>
</feature>
<proteinExistence type="inferred from homology"/>
<dbReference type="SUPFAM" id="SSF52540">
    <property type="entry name" value="P-loop containing nucleoside triphosphate hydrolases"/>
    <property type="match status" value="2"/>
</dbReference>
<dbReference type="FunFam" id="3.40.50.300:FF:000216">
    <property type="entry name" value="Type VII secretion ATPase EccA"/>
    <property type="match status" value="2"/>
</dbReference>
<accession>A0A8H7KD10</accession>
<dbReference type="InterPro" id="IPR041627">
    <property type="entry name" value="AAA_lid_6"/>
</dbReference>
<feature type="region of interest" description="Disordered" evidence="4">
    <location>
        <begin position="1"/>
        <end position="222"/>
    </location>
</feature>
<dbReference type="SMART" id="SM00382">
    <property type="entry name" value="AAA"/>
    <property type="match status" value="2"/>
</dbReference>
<evidence type="ECO:0000313" key="7">
    <source>
        <dbReference type="Proteomes" id="UP000616885"/>
    </source>
</evidence>
<sequence>MTTIDSTDGLVETSARDGGQDNNKTDLNGLPGQSQSPIGLTEISNSDDDDSQSEDALPTPPESDDGPSPNLAPSQPTDLEWPTETEEPGNQEAEPAKKNHEPGLNDTDEQENKAQVVEGSNNNENEKRDGKEGEKEEANGNEGVRKGDGDEDQESNEEEQEKVQPDSGEEESKESEGGNGENGGESKEIEEENRENGGESKENEEERKDVNANEEVSEDTAAKELESWARTLVEDEDPESMMDDSPSRLEWLRLKREDNQENVHLDRIMSMVGHEKIKAHFLAMKMRMDMAKRWKVDVEEPKADLILYGNDGTGVIAHRTFERSSGHSLEDNGSKATVTFFDQADKIDRTTEVPAILDIVEKRSDPVVLIFSFTNLSKDSRNALYSTSRCRNRLPDPIVLENYNENEVFQLLKRMAKTRPDFEHVQEEERDAILRFLARRIRQELRVYPGGEVDEKKIEEQRIKLGGVTLDDAIGSNPPDVRNESKAWKTIQGMVGLKSVKKEIEHLFNLAQFNHKRERQGKPGLPIPLNRCFLGDPGVGKTTVARLFASIVTELGLVSKGQVILKTPNDLIGEYIGESEKYTRDALEKAQGNVLIIDDAHMLYRSNRCGRNNSDQYRVGIIDTLVANITPGEDRCVILCGYPQQMEEMILNSNPGLQRRFPMENALRFHNYNDDELCQILDLKLAQDQVVASDHALKVARQVLSRNRTRPRFGNGGDVENLACRARLRQVERLRALNENYMFEMQEDPLGPEDFDPDFDRSTRADKNRDDVFRGMVGFEEIVKQFRGYQKMADGMQLFGVDPKPHIPWAFVFKGPSGTGKTTTARKVGKLFYDMGFLSSDEVIVCSISDLIGEYSGQTGPKVLAQFEQGLGKVLFIDEAYRLQGGCSSFHNEAIGELVDIMTKPRYVGNMVVILAGYGDDMENLLASNQGLRSRFPTHIVFPHMTPGHCLQHLIHTLSKLNITFCDDNLEDSTSAEGDIVAEAFRQLIRTKRWANGRDVETMAKNIIGFVFMKAAEEKTSRKPSLSVSFLDLVRFLLEMLRERNNIKRGSPDPPALKDLARRAGLI</sequence>
<feature type="compositionally biased region" description="Basic and acidic residues" evidence="4">
    <location>
        <begin position="94"/>
        <end position="103"/>
    </location>
</feature>
<keyword evidence="3" id="KW-0067">ATP-binding</keyword>
<evidence type="ECO:0000313" key="6">
    <source>
        <dbReference type="EMBL" id="KAF9748462.1"/>
    </source>
</evidence>
<evidence type="ECO:0000259" key="5">
    <source>
        <dbReference type="SMART" id="SM00382"/>
    </source>
</evidence>
<dbReference type="PANTHER" id="PTHR43392">
    <property type="entry name" value="AAA-TYPE ATPASE FAMILY PROTEIN / ANKYRIN REPEAT FAMILY PROTEIN"/>
    <property type="match status" value="1"/>
</dbReference>
<feature type="domain" description="AAA+ ATPase" evidence="5">
    <location>
        <begin position="808"/>
        <end position="946"/>
    </location>
</feature>
<evidence type="ECO:0000256" key="2">
    <source>
        <dbReference type="ARBA" id="ARBA00022741"/>
    </source>
</evidence>
<dbReference type="PANTHER" id="PTHR43392:SF2">
    <property type="entry name" value="AAA-TYPE ATPASE FAMILY PROTEIN _ ANKYRIN REPEAT FAMILY PROTEIN"/>
    <property type="match status" value="1"/>
</dbReference>
<feature type="compositionally biased region" description="Acidic residues" evidence="4">
    <location>
        <begin position="149"/>
        <end position="160"/>
    </location>
</feature>
<dbReference type="InterPro" id="IPR000641">
    <property type="entry name" value="CbxX/CfxQ"/>
</dbReference>
<evidence type="ECO:0000256" key="3">
    <source>
        <dbReference type="ARBA" id="ARBA00022840"/>
    </source>
</evidence>
<dbReference type="InterPro" id="IPR027417">
    <property type="entry name" value="P-loop_NTPase"/>
</dbReference>
<dbReference type="Gene3D" id="1.10.8.60">
    <property type="match status" value="1"/>
</dbReference>
<dbReference type="Proteomes" id="UP000616885">
    <property type="component" value="Unassembled WGS sequence"/>
</dbReference>
<feature type="compositionally biased region" description="Polar residues" evidence="4">
    <location>
        <begin position="20"/>
        <end position="38"/>
    </location>
</feature>
<dbReference type="Pfam" id="PF17866">
    <property type="entry name" value="AAA_lid_6"/>
    <property type="match status" value="1"/>
</dbReference>
<name>A0A8H7KD10_BIOOC</name>